<evidence type="ECO:0000313" key="1">
    <source>
        <dbReference type="EMBL" id="KKO11441.1"/>
    </source>
</evidence>
<comment type="caution">
    <text evidence="1">The sequence shown here is derived from an EMBL/GenBank/DDBJ whole genome shotgun (WGS) entry which is preliminary data.</text>
</comment>
<accession>A0A0F9W2C0</accession>
<protein>
    <submittedName>
        <fullName evidence="1">Uncharacterized protein</fullName>
    </submittedName>
</protein>
<sequence>MRTLPCVSVEPMVQSDQIGDYEAILIQGIAGEGPMVIAASVSLARGVVGVAPLALLCTGTKKLEQQLSASVRERGVSEDVSAMALRYGRWLPRECRLLWWPFCQSDDEQAVLVIDDIVRGWELRQWGLVDASVVTGLAVAEGLPDLRKKAKLTDAPIGEMEFSLVSYGSGSDTTMLYWRCPRPRSIETVNRVVSAFPSELAELDLEII</sequence>
<name>A0A0F9W2C0_9ZZZZ</name>
<organism evidence="1">
    <name type="scientific">marine sediment metagenome</name>
    <dbReference type="NCBI Taxonomy" id="412755"/>
    <lineage>
        <taxon>unclassified sequences</taxon>
        <taxon>metagenomes</taxon>
        <taxon>ecological metagenomes</taxon>
    </lineage>
</organism>
<dbReference type="EMBL" id="LAZR01000003">
    <property type="protein sequence ID" value="KKO11441.1"/>
    <property type="molecule type" value="Genomic_DNA"/>
</dbReference>
<proteinExistence type="predicted"/>
<reference evidence="1" key="1">
    <citation type="journal article" date="2015" name="Nature">
        <title>Complex archaea that bridge the gap between prokaryotes and eukaryotes.</title>
        <authorList>
            <person name="Spang A."/>
            <person name="Saw J.H."/>
            <person name="Jorgensen S.L."/>
            <person name="Zaremba-Niedzwiedzka K."/>
            <person name="Martijn J."/>
            <person name="Lind A.E."/>
            <person name="van Eijk R."/>
            <person name="Schleper C."/>
            <person name="Guy L."/>
            <person name="Ettema T.J."/>
        </authorList>
    </citation>
    <scope>NUCLEOTIDE SEQUENCE</scope>
</reference>
<dbReference type="AlphaFoldDB" id="A0A0F9W2C0"/>
<gene>
    <name evidence="1" type="ORF">LCGC14_0019220</name>
</gene>